<evidence type="ECO:0000256" key="5">
    <source>
        <dbReference type="HAMAP-Rule" id="MF_00014"/>
    </source>
</evidence>
<protein>
    <recommendedName>
        <fullName evidence="5">Ribosome maturation factor RimM</fullName>
    </recommendedName>
</protein>
<comment type="domain">
    <text evidence="5">The PRC barrel domain binds ribosomal protein uS19.</text>
</comment>
<evidence type="ECO:0000256" key="2">
    <source>
        <dbReference type="ARBA" id="ARBA00022517"/>
    </source>
</evidence>
<dbReference type="SUPFAM" id="SSF50346">
    <property type="entry name" value="PRC-barrel domain"/>
    <property type="match status" value="1"/>
</dbReference>
<comment type="subunit">
    <text evidence="5">Binds ribosomal protein uS19.</text>
</comment>
<dbReference type="HAMAP" id="MF_00014">
    <property type="entry name" value="Ribosome_mat_RimM"/>
    <property type="match status" value="1"/>
</dbReference>
<keyword evidence="4 5" id="KW-0143">Chaperone</keyword>
<sequence length="174" mass="19629">MAESQDTVVIGRFGAVYGVKGWLRIQSFTEHAEAIFDYRPWLVGRTAKAMQVAEWRFHGKSIIARVEGIEDRDEAAKLTGQDIVVDAQVLPELSEDEFYWRDLIGLQVLNTDGYDMGVVEQIMPTASNDVLVVKANARDAFGKNERLIPFVQSEYIVSVDTEAKQITVDWPSDF</sequence>
<comment type="similarity">
    <text evidence="5">Belongs to the RimM family.</text>
</comment>
<dbReference type="InterPro" id="IPR036976">
    <property type="entry name" value="RimM_N_sf"/>
</dbReference>
<evidence type="ECO:0000256" key="1">
    <source>
        <dbReference type="ARBA" id="ARBA00022490"/>
    </source>
</evidence>
<dbReference type="OrthoDB" id="9783509at2"/>
<reference evidence="8 9" key="1">
    <citation type="journal article" date="2011" name="Front. Microbiol.">
        <title>Genomic signatures of strain selection and enhancement in Bacillus atrophaeus var. globigii, a historical biowarfare simulant.</title>
        <authorList>
            <person name="Gibbons H.S."/>
            <person name="Broomall S.M."/>
            <person name="McNew L.A."/>
            <person name="Daligault H."/>
            <person name="Chapman C."/>
            <person name="Bruce D."/>
            <person name="Karavis M."/>
            <person name="Krepps M."/>
            <person name="McGregor P.A."/>
            <person name="Hong C."/>
            <person name="Park K.H."/>
            <person name="Akmal A."/>
            <person name="Feldman A."/>
            <person name="Lin J.S."/>
            <person name="Chang W.E."/>
            <person name="Higgs B.W."/>
            <person name="Demirev P."/>
            <person name="Lindquist J."/>
            <person name="Liem A."/>
            <person name="Fochler E."/>
            <person name="Read T.D."/>
            <person name="Tapia R."/>
            <person name="Johnson S."/>
            <person name="Bishop-Lilly K.A."/>
            <person name="Detter C."/>
            <person name="Han C."/>
            <person name="Sozhamannan S."/>
            <person name="Rosenzweig C.N."/>
            <person name="Skowronski E.W."/>
        </authorList>
    </citation>
    <scope>NUCLEOTIDE SEQUENCE [LARGE SCALE GENOMIC DNA]</scope>
    <source>
        <strain evidence="8 9">CC-PW-9</strain>
    </source>
</reference>
<dbReference type="GO" id="GO:0043022">
    <property type="term" value="F:ribosome binding"/>
    <property type="evidence" value="ECO:0007669"/>
    <property type="project" value="InterPro"/>
</dbReference>
<comment type="subcellular location">
    <subcellularLocation>
        <location evidence="5">Cytoplasm</location>
    </subcellularLocation>
</comment>
<evidence type="ECO:0000259" key="6">
    <source>
        <dbReference type="Pfam" id="PF01782"/>
    </source>
</evidence>
<evidence type="ECO:0000259" key="7">
    <source>
        <dbReference type="Pfam" id="PF24986"/>
    </source>
</evidence>
<gene>
    <name evidence="5 8" type="primary">rimM</name>
    <name evidence="8" type="ORF">CWI84_09955</name>
</gene>
<dbReference type="InterPro" id="IPR011961">
    <property type="entry name" value="RimM"/>
</dbReference>
<keyword evidence="9" id="KW-1185">Reference proteome</keyword>
<dbReference type="NCBIfam" id="TIGR02273">
    <property type="entry name" value="16S_RimM"/>
    <property type="match status" value="1"/>
</dbReference>
<dbReference type="Pfam" id="PF01782">
    <property type="entry name" value="RimM"/>
    <property type="match status" value="1"/>
</dbReference>
<dbReference type="AlphaFoldDB" id="A0A432ZLP1"/>
<dbReference type="InterPro" id="IPR002676">
    <property type="entry name" value="RimM_N"/>
</dbReference>
<keyword evidence="1 5" id="KW-0963">Cytoplasm</keyword>
<comment type="function">
    <text evidence="5">An accessory protein needed during the final step in the assembly of 30S ribosomal subunit, possibly for assembly of the head region. Essential for efficient processing of 16S rRNA. May be needed both before and after RbfA during the maturation of 16S rRNA. It has affinity for free ribosomal 30S subunits but not for 70S ribosomes.</text>
</comment>
<dbReference type="Proteomes" id="UP000287996">
    <property type="component" value="Unassembled WGS sequence"/>
</dbReference>
<organism evidence="8 9">
    <name type="scientific">Idiomarina tyrosinivorans</name>
    <dbReference type="NCBI Taxonomy" id="1445662"/>
    <lineage>
        <taxon>Bacteria</taxon>
        <taxon>Pseudomonadati</taxon>
        <taxon>Pseudomonadota</taxon>
        <taxon>Gammaproteobacteria</taxon>
        <taxon>Alteromonadales</taxon>
        <taxon>Idiomarinaceae</taxon>
        <taxon>Idiomarina</taxon>
    </lineage>
</organism>
<dbReference type="Gene3D" id="2.40.30.60">
    <property type="entry name" value="RimM"/>
    <property type="match status" value="1"/>
</dbReference>
<dbReference type="GO" id="GO:0005840">
    <property type="term" value="C:ribosome"/>
    <property type="evidence" value="ECO:0007669"/>
    <property type="project" value="InterPro"/>
</dbReference>
<dbReference type="GO" id="GO:0006364">
    <property type="term" value="P:rRNA processing"/>
    <property type="evidence" value="ECO:0007669"/>
    <property type="project" value="UniProtKB-UniRule"/>
</dbReference>
<dbReference type="PANTHER" id="PTHR33692:SF1">
    <property type="entry name" value="RIBOSOME MATURATION FACTOR RIMM"/>
    <property type="match status" value="1"/>
</dbReference>
<evidence type="ECO:0000256" key="3">
    <source>
        <dbReference type="ARBA" id="ARBA00022552"/>
    </source>
</evidence>
<evidence type="ECO:0000256" key="4">
    <source>
        <dbReference type="ARBA" id="ARBA00023186"/>
    </source>
</evidence>
<keyword evidence="2 5" id="KW-0690">Ribosome biogenesis</keyword>
<dbReference type="GO" id="GO:0042274">
    <property type="term" value="P:ribosomal small subunit biogenesis"/>
    <property type="evidence" value="ECO:0007669"/>
    <property type="project" value="UniProtKB-UniRule"/>
</dbReference>
<dbReference type="Gene3D" id="2.30.30.240">
    <property type="entry name" value="PRC-barrel domain"/>
    <property type="match status" value="1"/>
</dbReference>
<accession>A0A432ZLP1</accession>
<dbReference type="SUPFAM" id="SSF50447">
    <property type="entry name" value="Translation proteins"/>
    <property type="match status" value="1"/>
</dbReference>
<evidence type="ECO:0000313" key="8">
    <source>
        <dbReference type="EMBL" id="RUO78869.1"/>
    </source>
</evidence>
<dbReference type="InterPro" id="IPR056792">
    <property type="entry name" value="PRC_RimM"/>
</dbReference>
<keyword evidence="3 5" id="KW-0698">rRNA processing</keyword>
<dbReference type="PANTHER" id="PTHR33692">
    <property type="entry name" value="RIBOSOME MATURATION FACTOR RIMM"/>
    <property type="match status" value="1"/>
</dbReference>
<dbReference type="GO" id="GO:0005737">
    <property type="term" value="C:cytoplasm"/>
    <property type="evidence" value="ECO:0007669"/>
    <property type="project" value="UniProtKB-SubCell"/>
</dbReference>
<feature type="domain" description="RimM N-terminal" evidence="6">
    <location>
        <begin position="9"/>
        <end position="87"/>
    </location>
</feature>
<evidence type="ECO:0000313" key="9">
    <source>
        <dbReference type="Proteomes" id="UP000287996"/>
    </source>
</evidence>
<proteinExistence type="inferred from homology"/>
<feature type="domain" description="Ribosome maturation factor RimM PRC barrel" evidence="7">
    <location>
        <begin position="100"/>
        <end position="173"/>
    </location>
</feature>
<comment type="caution">
    <text evidence="8">The sequence shown here is derived from an EMBL/GenBank/DDBJ whole genome shotgun (WGS) entry which is preliminary data.</text>
</comment>
<dbReference type="RefSeq" id="WP_126842439.1">
    <property type="nucleotide sequence ID" value="NZ_PIQH01000009.1"/>
</dbReference>
<name>A0A432ZLP1_9GAMM</name>
<dbReference type="InterPro" id="IPR011033">
    <property type="entry name" value="PRC_barrel-like_sf"/>
</dbReference>
<dbReference type="EMBL" id="PIQH01000009">
    <property type="protein sequence ID" value="RUO78869.1"/>
    <property type="molecule type" value="Genomic_DNA"/>
</dbReference>
<dbReference type="InterPro" id="IPR009000">
    <property type="entry name" value="Transl_B-barrel_sf"/>
</dbReference>
<dbReference type="Pfam" id="PF24986">
    <property type="entry name" value="PRC_RimM"/>
    <property type="match status" value="1"/>
</dbReference>